<dbReference type="EMBL" id="OAOP01000009">
    <property type="protein sequence ID" value="SNX74329.1"/>
    <property type="molecule type" value="Genomic_DNA"/>
</dbReference>
<evidence type="ECO:0000313" key="4">
    <source>
        <dbReference type="Proteomes" id="UP000219546"/>
    </source>
</evidence>
<dbReference type="Pfam" id="PF06527">
    <property type="entry name" value="TniQ"/>
    <property type="match status" value="1"/>
</dbReference>
<name>A0A285D3H7_9BACI</name>
<evidence type="ECO:0000259" key="1">
    <source>
        <dbReference type="Pfam" id="PF06527"/>
    </source>
</evidence>
<dbReference type="Pfam" id="PF15978">
    <property type="entry name" value="TnsD"/>
    <property type="match status" value="1"/>
</dbReference>
<proteinExistence type="predicted"/>
<feature type="domain" description="TniQ" evidence="1">
    <location>
        <begin position="5"/>
        <end position="159"/>
    </location>
</feature>
<reference evidence="3 4" key="1">
    <citation type="submission" date="2017-08" db="EMBL/GenBank/DDBJ databases">
        <authorList>
            <person name="de Groot N.N."/>
        </authorList>
    </citation>
    <scope>NUCLEOTIDE SEQUENCE [LARGE SCALE GENOMIC DNA]</scope>
    <source>
        <strain evidence="3 4">JC228</strain>
    </source>
</reference>
<dbReference type="AlphaFoldDB" id="A0A285D3H7"/>
<feature type="domain" description="Transposon Tn7 transposition protein TnsD C-terminal" evidence="2">
    <location>
        <begin position="208"/>
        <end position="554"/>
    </location>
</feature>
<gene>
    <name evidence="3" type="ORF">SAMN05877753_10930</name>
</gene>
<dbReference type="InterPro" id="IPR032750">
    <property type="entry name" value="TnsD_C"/>
</dbReference>
<evidence type="ECO:0000313" key="3">
    <source>
        <dbReference type="EMBL" id="SNX74329.1"/>
    </source>
</evidence>
<accession>A0A285D3H7</accession>
<evidence type="ECO:0000259" key="2">
    <source>
        <dbReference type="Pfam" id="PF15978"/>
    </source>
</evidence>
<organism evidence="3 4">
    <name type="scientific">Bacillus oleivorans</name>
    <dbReference type="NCBI Taxonomy" id="1448271"/>
    <lineage>
        <taxon>Bacteria</taxon>
        <taxon>Bacillati</taxon>
        <taxon>Bacillota</taxon>
        <taxon>Bacilli</taxon>
        <taxon>Bacillales</taxon>
        <taxon>Bacillaceae</taxon>
        <taxon>Bacillus</taxon>
    </lineage>
</organism>
<dbReference type="InterPro" id="IPR009492">
    <property type="entry name" value="TniQ"/>
</dbReference>
<sequence>MLGWFPKIYDGELLYSILARYYKQSPHMSVRETLSELFGDTRTLLSTDFPSNLEFLEKQLRLFGISYLEILYKYTPFHYFTSFIEQSQKEKIIREIKTSYRKNVHMLIGSVASTVKELKYFRFCPTCLEEDFRNNGESYWRISHQLPSVLICPIHKTHLFYSALLFRSKNMELITPSSYNCVSSPRNRCIRENLTLRKIELLYSIALESTNLLSNNISISSADISNFYKILLEAKGYTSLSGRVKQYELYTDFMSFYGKEILEILQSVPSSEEGSCWLRAITRKQRKSFHPIRHILLLKFLGEKVCRIEAMDYSSPFGKGPFPCLNPAADHYKQLVVTDLLVKRCSDTGKPIGVFTCSCEFQYTRLGPDRTNEDKFTYRFVRDYGRLWKIRVIEYIEEKKYSYRKTAQLLKVDVGTVVKYYKQQTQGVIKRHSTLTNNMLLEYRNTWITTKHANPTYTKTELRKLIPNVYTWLYRNDREWLDKNSPSIKKTHVNKRVDWDKRDEEILNLLKDFMDNLDDSSKPIRVTKRYLAVSINKLSLIENQINKLPLTKLFIESIVESSLEYKVRLETWKKQFNF</sequence>
<protein>
    <submittedName>
        <fullName evidence="3">TniQ protein</fullName>
    </submittedName>
</protein>
<dbReference type="Proteomes" id="UP000219546">
    <property type="component" value="Unassembled WGS sequence"/>
</dbReference>
<keyword evidence="4" id="KW-1185">Reference proteome</keyword>
<dbReference type="RefSeq" id="WP_179714330.1">
    <property type="nucleotide sequence ID" value="NZ_JBEPMQ010000009.1"/>
</dbReference>